<reference evidence="4" key="1">
    <citation type="submission" date="2021-03" db="EMBL/GenBank/DDBJ databases">
        <authorList>
            <person name="Tagirdzhanova G."/>
        </authorList>
    </citation>
    <scope>NUCLEOTIDE SEQUENCE</scope>
</reference>
<proteinExistence type="inferred from homology"/>
<comment type="similarity">
    <text evidence="2">Belongs to the FMP52 family.</text>
</comment>
<organism evidence="4 5">
    <name type="scientific">Heterodermia speciosa</name>
    <dbReference type="NCBI Taxonomy" id="116794"/>
    <lineage>
        <taxon>Eukaryota</taxon>
        <taxon>Fungi</taxon>
        <taxon>Dikarya</taxon>
        <taxon>Ascomycota</taxon>
        <taxon>Pezizomycotina</taxon>
        <taxon>Lecanoromycetes</taxon>
        <taxon>OSLEUM clade</taxon>
        <taxon>Lecanoromycetidae</taxon>
        <taxon>Caliciales</taxon>
        <taxon>Physciaceae</taxon>
        <taxon>Heterodermia</taxon>
    </lineage>
</organism>
<dbReference type="GO" id="GO:0051170">
    <property type="term" value="P:import into nucleus"/>
    <property type="evidence" value="ECO:0007669"/>
    <property type="project" value="TreeGrafter"/>
</dbReference>
<dbReference type="SUPFAM" id="SSF51735">
    <property type="entry name" value="NAD(P)-binding Rossmann-fold domains"/>
    <property type="match status" value="1"/>
</dbReference>
<dbReference type="PANTHER" id="PTHR14097">
    <property type="entry name" value="OXIDOREDUCTASE HTATIP2"/>
    <property type="match status" value="1"/>
</dbReference>
<evidence type="ECO:0000256" key="3">
    <source>
        <dbReference type="ARBA" id="ARBA00022787"/>
    </source>
</evidence>
<dbReference type="InterPro" id="IPR036291">
    <property type="entry name" value="NAD(P)-bd_dom_sf"/>
</dbReference>
<keyword evidence="3" id="KW-1000">Mitochondrion outer membrane</keyword>
<protein>
    <submittedName>
        <fullName evidence="4">Oxidoreductase htatip2</fullName>
    </submittedName>
</protein>
<dbReference type="AlphaFoldDB" id="A0A8H3FNU3"/>
<sequence>MSKSLVRRGRPPTALVLGATGAVGSQILATLLHSTFPTTTAISRSAPPSHPNLSLHVEPATSKWAPLLSSLSPCPSTAFNAVFPTHAAARGLKAQWKIEHDLCIEIAQAAKVAGVKTYVFVSNAGTRDLLSSYVPYSNMSIGVEDAIKKLDFEHAVILRPGMILGGEKAKAWLLVALFGHLSGLPPIVPDPFDKDQLLIGIAAVAAARMADDGTSPSKYWVLGQSDIVRLGRIERKE</sequence>
<evidence type="ECO:0000256" key="2">
    <source>
        <dbReference type="ARBA" id="ARBA00006617"/>
    </source>
</evidence>
<keyword evidence="3" id="KW-0496">Mitochondrion</keyword>
<dbReference type="Proteomes" id="UP000664521">
    <property type="component" value="Unassembled WGS sequence"/>
</dbReference>
<comment type="caution">
    <text evidence="4">The sequence shown here is derived from an EMBL/GenBank/DDBJ whole genome shotgun (WGS) entry which is preliminary data.</text>
</comment>
<accession>A0A8H3FNU3</accession>
<keyword evidence="5" id="KW-1185">Reference proteome</keyword>
<keyword evidence="3" id="KW-0472">Membrane</keyword>
<dbReference type="Gene3D" id="3.40.50.720">
    <property type="entry name" value="NAD(P)-binding Rossmann-like Domain"/>
    <property type="match status" value="1"/>
</dbReference>
<evidence type="ECO:0000256" key="1">
    <source>
        <dbReference type="ARBA" id="ARBA00004450"/>
    </source>
</evidence>
<evidence type="ECO:0000313" key="5">
    <source>
        <dbReference type="Proteomes" id="UP000664521"/>
    </source>
</evidence>
<name>A0A8H3FNU3_9LECA</name>
<gene>
    <name evidence="4" type="primary">HTATIP2</name>
    <name evidence="4" type="ORF">HETSPECPRED_006739</name>
</gene>
<dbReference type="GO" id="GO:0005741">
    <property type="term" value="C:mitochondrial outer membrane"/>
    <property type="evidence" value="ECO:0007669"/>
    <property type="project" value="UniProtKB-SubCell"/>
</dbReference>
<dbReference type="PANTHER" id="PTHR14097:SF7">
    <property type="entry name" value="OXIDOREDUCTASE HTATIP2"/>
    <property type="match status" value="1"/>
</dbReference>
<dbReference type="OrthoDB" id="430436at2759"/>
<dbReference type="EMBL" id="CAJPDS010000046">
    <property type="protein sequence ID" value="CAF9928053.1"/>
    <property type="molecule type" value="Genomic_DNA"/>
</dbReference>
<evidence type="ECO:0000313" key="4">
    <source>
        <dbReference type="EMBL" id="CAF9928053.1"/>
    </source>
</evidence>
<comment type="subcellular location">
    <subcellularLocation>
        <location evidence="1">Mitochondrion outer membrane</location>
        <topology evidence="1">Peripheral membrane protein</topology>
    </subcellularLocation>
</comment>